<dbReference type="Gene3D" id="2.120.10.80">
    <property type="entry name" value="Kelch-type beta propeller"/>
    <property type="match status" value="1"/>
</dbReference>
<proteinExistence type="predicted"/>
<dbReference type="Pfam" id="PF24681">
    <property type="entry name" value="Kelch_KLHDC2_KLHL20_DRC7"/>
    <property type="match status" value="1"/>
</dbReference>
<organism evidence="1 2">
    <name type="scientific">Parasedimentitalea marina</name>
    <dbReference type="NCBI Taxonomy" id="2483033"/>
    <lineage>
        <taxon>Bacteria</taxon>
        <taxon>Pseudomonadati</taxon>
        <taxon>Pseudomonadota</taxon>
        <taxon>Alphaproteobacteria</taxon>
        <taxon>Rhodobacterales</taxon>
        <taxon>Paracoccaceae</taxon>
        <taxon>Parasedimentitalea</taxon>
    </lineage>
</organism>
<sequence length="363" mass="41336">MRKKLQAKSSVRAQYKDWCVPKRGNANPERQTNDVWSWLVETRVGAYTAHEAAGAGERVYPGWCFARYGQSETVLADGTKIYIGGEHEDHYDPDFYIYNDVVAVRPDASVEIFGYPKDVFPPTDFHSATLVGDKVYIIGGLRYPESRSDHETQIYQLELEGFSIHRVEVNGQAPSWLYDHKAELNESGTKIVCTGGQVTHHQAQRTVENLTTWEFDLETLTWATAGSEVATRWVLVREDESYNELFGIQTVARASRSSRLDKFAERYKAEFAQRGHVVDAELFYSRFQPPIPHSPVAIDRDGDEFKVHRILIDGVIVRYVEDMHEIAVTVEGELSGDTIEVLKRHGLETYSRLEGLPYKCILL</sequence>
<accession>A0A3T0N647</accession>
<dbReference type="KEGG" id="sedi:EBB79_17390"/>
<dbReference type="Proteomes" id="UP000283063">
    <property type="component" value="Chromosome"/>
</dbReference>
<gene>
    <name evidence="1" type="ORF">EBB79_17390</name>
</gene>
<dbReference type="InterPro" id="IPR015915">
    <property type="entry name" value="Kelch-typ_b-propeller"/>
</dbReference>
<dbReference type="AlphaFoldDB" id="A0A3T0N647"/>
<protein>
    <submittedName>
        <fullName evidence="1">Uncharacterized protein</fullName>
    </submittedName>
</protein>
<evidence type="ECO:0000313" key="2">
    <source>
        <dbReference type="Proteomes" id="UP000283063"/>
    </source>
</evidence>
<dbReference type="RefSeq" id="WP_127750024.1">
    <property type="nucleotide sequence ID" value="NZ_CP033219.1"/>
</dbReference>
<evidence type="ECO:0000313" key="1">
    <source>
        <dbReference type="EMBL" id="AZV79465.1"/>
    </source>
</evidence>
<dbReference type="InterPro" id="IPR011043">
    <property type="entry name" value="Gal_Oxase/kelch_b-propeller"/>
</dbReference>
<dbReference type="EMBL" id="CP033219">
    <property type="protein sequence ID" value="AZV79465.1"/>
    <property type="molecule type" value="Genomic_DNA"/>
</dbReference>
<name>A0A3T0N647_9RHOB</name>
<dbReference type="SUPFAM" id="SSF50965">
    <property type="entry name" value="Galactose oxidase, central domain"/>
    <property type="match status" value="1"/>
</dbReference>
<reference evidence="1 2" key="1">
    <citation type="submission" date="2018-10" db="EMBL/GenBank/DDBJ databases">
        <title>Parasedimentitalea marina sp. nov., a psychrophilic bacterium isolated from deep seawater of the New Britain Trench.</title>
        <authorList>
            <person name="Cao J."/>
        </authorList>
    </citation>
    <scope>NUCLEOTIDE SEQUENCE [LARGE SCALE GENOMIC DNA]</scope>
    <source>
        <strain evidence="1 2">W43</strain>
    </source>
</reference>
<keyword evidence="2" id="KW-1185">Reference proteome</keyword>
<dbReference type="OrthoDB" id="6692170at2"/>